<protein>
    <submittedName>
        <fullName evidence="2">Uncharacterized protein</fullName>
    </submittedName>
</protein>
<comment type="caution">
    <text evidence="2">The sequence shown here is derived from an EMBL/GenBank/DDBJ whole genome shotgun (WGS) entry which is preliminary data.</text>
</comment>
<accession>A0A1X2GJI0</accession>
<proteinExistence type="predicted"/>
<evidence type="ECO:0000313" key="3">
    <source>
        <dbReference type="Proteomes" id="UP000242146"/>
    </source>
</evidence>
<gene>
    <name evidence="2" type="ORF">DM01DRAFT_1335434</name>
</gene>
<reference evidence="2 3" key="1">
    <citation type="submission" date="2016-07" db="EMBL/GenBank/DDBJ databases">
        <title>Pervasive Adenine N6-methylation of Active Genes in Fungi.</title>
        <authorList>
            <consortium name="DOE Joint Genome Institute"/>
            <person name="Mondo S.J."/>
            <person name="Dannebaum R.O."/>
            <person name="Kuo R.C."/>
            <person name="Labutti K."/>
            <person name="Haridas S."/>
            <person name="Kuo A."/>
            <person name="Salamov A."/>
            <person name="Ahrendt S.R."/>
            <person name="Lipzen A."/>
            <person name="Sullivan W."/>
            <person name="Andreopoulos W.B."/>
            <person name="Clum A."/>
            <person name="Lindquist E."/>
            <person name="Daum C."/>
            <person name="Ramamoorthy G.K."/>
            <person name="Gryganskyi A."/>
            <person name="Culley D."/>
            <person name="Magnuson J.K."/>
            <person name="James T.Y."/>
            <person name="O'Malley M.A."/>
            <person name="Stajich J.E."/>
            <person name="Spatafora J.W."/>
            <person name="Visel A."/>
            <person name="Grigoriev I.V."/>
        </authorList>
    </citation>
    <scope>NUCLEOTIDE SEQUENCE [LARGE SCALE GENOMIC DNA]</scope>
    <source>
        <strain evidence="2 3">NRRL 3301</strain>
    </source>
</reference>
<keyword evidence="1" id="KW-0472">Membrane</keyword>
<organism evidence="2 3">
    <name type="scientific">Hesseltinella vesiculosa</name>
    <dbReference type="NCBI Taxonomy" id="101127"/>
    <lineage>
        <taxon>Eukaryota</taxon>
        <taxon>Fungi</taxon>
        <taxon>Fungi incertae sedis</taxon>
        <taxon>Mucoromycota</taxon>
        <taxon>Mucoromycotina</taxon>
        <taxon>Mucoromycetes</taxon>
        <taxon>Mucorales</taxon>
        <taxon>Cunninghamellaceae</taxon>
        <taxon>Hesseltinella</taxon>
    </lineage>
</organism>
<keyword evidence="1" id="KW-1133">Transmembrane helix</keyword>
<feature type="transmembrane region" description="Helical" evidence="1">
    <location>
        <begin position="12"/>
        <end position="34"/>
    </location>
</feature>
<dbReference type="EMBL" id="MCGT01000012">
    <property type="protein sequence ID" value="ORX55134.1"/>
    <property type="molecule type" value="Genomic_DNA"/>
</dbReference>
<evidence type="ECO:0000313" key="2">
    <source>
        <dbReference type="EMBL" id="ORX55134.1"/>
    </source>
</evidence>
<dbReference type="AlphaFoldDB" id="A0A1X2GJI0"/>
<keyword evidence="1" id="KW-0812">Transmembrane</keyword>
<sequence length="63" mass="6618">SNQAKPSQAKPSLGRSICMAGALMFGQGCLFLALRSSTCDGPSFQNTVTLKLVMITSGQHTQT</sequence>
<name>A0A1X2GJI0_9FUNG</name>
<feature type="non-terminal residue" evidence="2">
    <location>
        <position position="1"/>
    </location>
</feature>
<dbReference type="Proteomes" id="UP000242146">
    <property type="component" value="Unassembled WGS sequence"/>
</dbReference>
<keyword evidence="3" id="KW-1185">Reference proteome</keyword>
<evidence type="ECO:0000256" key="1">
    <source>
        <dbReference type="SAM" id="Phobius"/>
    </source>
</evidence>